<feature type="transmembrane region" description="Helical" evidence="2">
    <location>
        <begin position="182"/>
        <end position="200"/>
    </location>
</feature>
<organism evidence="3 4">
    <name type="scientific">Actinospica durhamensis</name>
    <dbReference type="NCBI Taxonomy" id="1508375"/>
    <lineage>
        <taxon>Bacteria</taxon>
        <taxon>Bacillati</taxon>
        <taxon>Actinomycetota</taxon>
        <taxon>Actinomycetes</taxon>
        <taxon>Catenulisporales</taxon>
        <taxon>Actinospicaceae</taxon>
        <taxon>Actinospica</taxon>
    </lineage>
</organism>
<feature type="transmembrane region" description="Helical" evidence="2">
    <location>
        <begin position="107"/>
        <end position="135"/>
    </location>
</feature>
<dbReference type="RefSeq" id="WP_212531184.1">
    <property type="nucleotide sequence ID" value="NZ_JAGSOG010000156.1"/>
</dbReference>
<keyword evidence="2" id="KW-0812">Transmembrane</keyword>
<dbReference type="Proteomes" id="UP000675781">
    <property type="component" value="Unassembled WGS sequence"/>
</dbReference>
<reference evidence="3" key="1">
    <citation type="submission" date="2021-04" db="EMBL/GenBank/DDBJ databases">
        <title>Genome based classification of Actinospica acidithermotolerans sp. nov., an actinobacterium isolated from an Indonesian hot spring.</title>
        <authorList>
            <person name="Kusuma A.B."/>
            <person name="Putra K.E."/>
            <person name="Nafisah S."/>
            <person name="Loh J."/>
            <person name="Nouioui I."/>
            <person name="Goodfellow M."/>
        </authorList>
    </citation>
    <scope>NUCLEOTIDE SEQUENCE</scope>
    <source>
        <strain evidence="3">CSCA 57</strain>
    </source>
</reference>
<keyword evidence="4" id="KW-1185">Reference proteome</keyword>
<feature type="transmembrane region" description="Helical" evidence="2">
    <location>
        <begin position="325"/>
        <end position="346"/>
    </location>
</feature>
<feature type="transmembrane region" description="Helical" evidence="2">
    <location>
        <begin position="67"/>
        <end position="86"/>
    </location>
</feature>
<dbReference type="EMBL" id="JAGSOG010000156">
    <property type="protein sequence ID" value="MBR7836710.1"/>
    <property type="molecule type" value="Genomic_DNA"/>
</dbReference>
<gene>
    <name evidence="3" type="ORF">KDL01_25745</name>
</gene>
<comment type="caution">
    <text evidence="3">The sequence shown here is derived from an EMBL/GenBank/DDBJ whole genome shotgun (WGS) entry which is preliminary data.</text>
</comment>
<dbReference type="AlphaFoldDB" id="A0A941ESH3"/>
<keyword evidence="2" id="KW-1133">Transmembrane helix</keyword>
<sequence length="350" mass="37334">MTWRQFRPQAVAGLVVLVLGTAYFLITGLSIHHTYSADLAACGTADCSATVSAFRGTYAPVFDLTQLLMVVLLALLGTFWGAPLIARELETGTHQLAWNQSVTRTRWLAAKLGGAGLAALAAAGLLSYLLTWWAGPLDPISGSRFSPMTYATHDIVPVGYAVFALTLGCTAGLLIRRTVPAMAVTLAVFVAVQIVMPTLVRPHLLPATTVTYAVNANISGQIRGVEIDGDNESVHLDGLSFPRGAWVLDTTPVENASGQAIRASDYPRCFPGFDSDGTNGTNPGRPGQTEVGGSGIGDIGSCLGGNTLHESMTYQPASHYWPMQWIETGICLAISALMSGFCFWWIRRRT</sequence>
<feature type="transmembrane region" description="Helical" evidence="2">
    <location>
        <begin position="12"/>
        <end position="31"/>
    </location>
</feature>
<dbReference type="Pfam" id="PF12679">
    <property type="entry name" value="ABC2_membrane_2"/>
    <property type="match status" value="1"/>
</dbReference>
<evidence type="ECO:0000256" key="2">
    <source>
        <dbReference type="SAM" id="Phobius"/>
    </source>
</evidence>
<dbReference type="GO" id="GO:0140359">
    <property type="term" value="F:ABC-type transporter activity"/>
    <property type="evidence" value="ECO:0007669"/>
    <property type="project" value="InterPro"/>
</dbReference>
<dbReference type="GO" id="GO:0005886">
    <property type="term" value="C:plasma membrane"/>
    <property type="evidence" value="ECO:0007669"/>
    <property type="project" value="UniProtKB-SubCell"/>
</dbReference>
<keyword evidence="2" id="KW-0472">Membrane</keyword>
<evidence type="ECO:0000256" key="1">
    <source>
        <dbReference type="SAM" id="MobiDB-lite"/>
    </source>
</evidence>
<evidence type="ECO:0000313" key="4">
    <source>
        <dbReference type="Proteomes" id="UP000675781"/>
    </source>
</evidence>
<proteinExistence type="predicted"/>
<accession>A0A941ESH3</accession>
<feature type="transmembrane region" description="Helical" evidence="2">
    <location>
        <begin position="155"/>
        <end position="175"/>
    </location>
</feature>
<name>A0A941ESH3_9ACTN</name>
<evidence type="ECO:0000313" key="3">
    <source>
        <dbReference type="EMBL" id="MBR7836710.1"/>
    </source>
</evidence>
<feature type="region of interest" description="Disordered" evidence="1">
    <location>
        <begin position="272"/>
        <end position="292"/>
    </location>
</feature>
<protein>
    <submittedName>
        <fullName evidence="3">ABC transporter permease subunit</fullName>
    </submittedName>
</protein>